<sequence>MDIPGLPFGDRRSGSPAIRAAPPLALLLLRRVAPVGTPLRAASAATACLLPVQMHPRRSSSTAPRSPDCRRPWAHQLDEYAGSNLDELLETLRVPENPDGIDARDHAEPPLTS</sequence>
<dbReference type="HOGENOM" id="CLU_178059_0_0_1"/>
<dbReference type="OMA" id="VQMHPRR"/>
<dbReference type="AlphaFoldDB" id="A0A0E0NEP0"/>
<name>A0A0E0NEP0_ORYRU</name>
<dbReference type="Proteomes" id="UP000008022">
    <property type="component" value="Unassembled WGS sequence"/>
</dbReference>
<accession>A0A0E0NEP0</accession>
<proteinExistence type="predicted"/>
<protein>
    <submittedName>
        <fullName evidence="2">Uncharacterized protein</fullName>
    </submittedName>
</protein>
<dbReference type="Gramene" id="ORUFI02G16770.1">
    <property type="protein sequence ID" value="ORUFI02G16770.1"/>
    <property type="gene ID" value="ORUFI02G16770"/>
</dbReference>
<feature type="compositionally biased region" description="Basic and acidic residues" evidence="1">
    <location>
        <begin position="101"/>
        <end position="113"/>
    </location>
</feature>
<organism evidence="2 3">
    <name type="scientific">Oryza rufipogon</name>
    <name type="common">Brownbeard rice</name>
    <name type="synonym">Asian wild rice</name>
    <dbReference type="NCBI Taxonomy" id="4529"/>
    <lineage>
        <taxon>Eukaryota</taxon>
        <taxon>Viridiplantae</taxon>
        <taxon>Streptophyta</taxon>
        <taxon>Embryophyta</taxon>
        <taxon>Tracheophyta</taxon>
        <taxon>Spermatophyta</taxon>
        <taxon>Magnoliopsida</taxon>
        <taxon>Liliopsida</taxon>
        <taxon>Poales</taxon>
        <taxon>Poaceae</taxon>
        <taxon>BOP clade</taxon>
        <taxon>Oryzoideae</taxon>
        <taxon>Oryzeae</taxon>
        <taxon>Oryzinae</taxon>
        <taxon>Oryza</taxon>
    </lineage>
</organism>
<evidence type="ECO:0000256" key="1">
    <source>
        <dbReference type="SAM" id="MobiDB-lite"/>
    </source>
</evidence>
<evidence type="ECO:0000313" key="2">
    <source>
        <dbReference type="EnsemblPlants" id="ORUFI02G16770.1"/>
    </source>
</evidence>
<evidence type="ECO:0000313" key="3">
    <source>
        <dbReference type="Proteomes" id="UP000008022"/>
    </source>
</evidence>
<keyword evidence="3" id="KW-1185">Reference proteome</keyword>
<dbReference type="EnsemblPlants" id="ORUFI02G16770.1">
    <property type="protein sequence ID" value="ORUFI02G16770.1"/>
    <property type="gene ID" value="ORUFI02G16770"/>
</dbReference>
<reference evidence="2" key="2">
    <citation type="submission" date="2015-06" db="UniProtKB">
        <authorList>
            <consortium name="EnsemblPlants"/>
        </authorList>
    </citation>
    <scope>IDENTIFICATION</scope>
</reference>
<reference evidence="3" key="1">
    <citation type="submission" date="2013-06" db="EMBL/GenBank/DDBJ databases">
        <authorList>
            <person name="Zhao Q."/>
        </authorList>
    </citation>
    <scope>NUCLEOTIDE SEQUENCE</scope>
    <source>
        <strain evidence="3">cv. W1943</strain>
    </source>
</reference>
<feature type="region of interest" description="Disordered" evidence="1">
    <location>
        <begin position="93"/>
        <end position="113"/>
    </location>
</feature>